<dbReference type="RefSeq" id="WP_134060927.1">
    <property type="nucleotide sequence ID" value="NZ_AP022586.1"/>
</dbReference>
<evidence type="ECO:0000313" key="3">
    <source>
        <dbReference type="Proteomes" id="UP000466607"/>
    </source>
</evidence>
<sequence>MATVHVGGQPLPGTFTNHFLAHLQVATAARFASGKGFFLTTTDAGDDGTERTVSHWLHPGLPVSFAFDVSDGSGGRVAPEALQANEIQEITAAMDTPNGVRGSDGLWWPFTEGS</sequence>
<dbReference type="AlphaFoldDB" id="A0AAD1IHL4"/>
<keyword evidence="3" id="KW-1185">Reference proteome</keyword>
<proteinExistence type="predicted"/>
<evidence type="ECO:0000313" key="2">
    <source>
        <dbReference type="EMBL" id="BBY15820.1"/>
    </source>
</evidence>
<organism evidence="2 3">
    <name type="scientific">Mycolicibacterium litorale</name>
    <dbReference type="NCBI Taxonomy" id="758802"/>
    <lineage>
        <taxon>Bacteria</taxon>
        <taxon>Bacillati</taxon>
        <taxon>Actinomycetota</taxon>
        <taxon>Actinomycetes</taxon>
        <taxon>Mycobacteriales</taxon>
        <taxon>Mycobacteriaceae</taxon>
        <taxon>Mycolicibacterium</taxon>
    </lineage>
</organism>
<gene>
    <name evidence="2" type="ORF">MLIT_14120</name>
</gene>
<dbReference type="Proteomes" id="UP000466607">
    <property type="component" value="Chromosome"/>
</dbReference>
<reference evidence="2 3" key="1">
    <citation type="journal article" date="2019" name="Emerg. Microbes Infect.">
        <title>Comprehensive subspecies identification of 175 nontuberculous mycobacteria species based on 7547 genomic profiles.</title>
        <authorList>
            <person name="Matsumoto Y."/>
            <person name="Kinjo T."/>
            <person name="Motooka D."/>
            <person name="Nabeya D."/>
            <person name="Jung N."/>
            <person name="Uechi K."/>
            <person name="Horii T."/>
            <person name="Iida T."/>
            <person name="Fujita J."/>
            <person name="Nakamura S."/>
        </authorList>
    </citation>
    <scope>NUCLEOTIDE SEQUENCE [LARGE SCALE GENOMIC DNA]</scope>
    <source>
        <strain evidence="2 3">JCM 17423</strain>
    </source>
</reference>
<dbReference type="EMBL" id="AP022586">
    <property type="protein sequence ID" value="BBY15820.1"/>
    <property type="molecule type" value="Genomic_DNA"/>
</dbReference>
<feature type="domain" description="DUF7882" evidence="1">
    <location>
        <begin position="1"/>
        <end position="100"/>
    </location>
</feature>
<accession>A0AAD1IHL4</accession>
<evidence type="ECO:0000259" key="1">
    <source>
        <dbReference type="Pfam" id="PF25355"/>
    </source>
</evidence>
<name>A0AAD1IHL4_9MYCO</name>
<dbReference type="Pfam" id="PF25355">
    <property type="entry name" value="DUF7882"/>
    <property type="match status" value="1"/>
</dbReference>
<dbReference type="InterPro" id="IPR057204">
    <property type="entry name" value="DUF7882"/>
</dbReference>
<protein>
    <recommendedName>
        <fullName evidence="1">DUF7882 domain-containing protein</fullName>
    </recommendedName>
</protein>